<evidence type="ECO:0000256" key="3">
    <source>
        <dbReference type="PROSITE-ProRule" id="PRU00591"/>
    </source>
</evidence>
<dbReference type="Pfam" id="PF19127">
    <property type="entry name" value="Choline_bind_3"/>
    <property type="match status" value="1"/>
</dbReference>
<dbReference type="InterPro" id="IPR023296">
    <property type="entry name" value="Glyco_hydro_beta-prop_sf"/>
</dbReference>
<gene>
    <name evidence="6" type="ORF">MOO44_04600</name>
</gene>
<keyword evidence="5" id="KW-0472">Membrane</keyword>
<dbReference type="Gene3D" id="2.10.270.10">
    <property type="entry name" value="Cholin Binding"/>
    <property type="match status" value="3"/>
</dbReference>
<evidence type="ECO:0000256" key="4">
    <source>
        <dbReference type="SAM" id="MobiDB-lite"/>
    </source>
</evidence>
<feature type="repeat" description="Cell wall-binding" evidence="3">
    <location>
        <begin position="814"/>
        <end position="833"/>
    </location>
</feature>
<keyword evidence="5" id="KW-0812">Transmembrane</keyword>
<dbReference type="InterPro" id="IPR001362">
    <property type="entry name" value="Glyco_hydro_32"/>
</dbReference>
<organism evidence="6 7">
    <name type="scientific">Nicoliella spurrieriana</name>
    <dbReference type="NCBI Taxonomy" id="2925830"/>
    <lineage>
        <taxon>Bacteria</taxon>
        <taxon>Bacillati</taxon>
        <taxon>Bacillota</taxon>
        <taxon>Bacilli</taxon>
        <taxon>Lactobacillales</taxon>
        <taxon>Lactobacillaceae</taxon>
        <taxon>Nicoliella</taxon>
    </lineage>
</organism>
<dbReference type="InterPro" id="IPR022263">
    <property type="entry name" value="KxYKxGKxW"/>
</dbReference>
<accession>A0A976RT72</accession>
<dbReference type="Gene3D" id="2.115.10.20">
    <property type="entry name" value="Glycosyl hydrolase domain, family 43"/>
    <property type="match status" value="1"/>
</dbReference>
<evidence type="ECO:0000313" key="7">
    <source>
        <dbReference type="Proteomes" id="UP000831181"/>
    </source>
</evidence>
<dbReference type="SMART" id="SM00640">
    <property type="entry name" value="Glyco_32"/>
    <property type="match status" value="1"/>
</dbReference>
<dbReference type="GO" id="GO:0004553">
    <property type="term" value="F:hydrolase activity, hydrolyzing O-glycosyl compounds"/>
    <property type="evidence" value="ECO:0007669"/>
    <property type="project" value="InterPro"/>
</dbReference>
<dbReference type="GO" id="GO:0005975">
    <property type="term" value="P:carbohydrate metabolic process"/>
    <property type="evidence" value="ECO:0007669"/>
    <property type="project" value="InterPro"/>
</dbReference>
<dbReference type="SUPFAM" id="SSF75005">
    <property type="entry name" value="Arabinanase/levansucrase/invertase"/>
    <property type="match status" value="1"/>
</dbReference>
<feature type="transmembrane region" description="Helical" evidence="5">
    <location>
        <begin position="21"/>
        <end position="38"/>
    </location>
</feature>
<sequence>MFKKSNENKIHYRMYKSGKQWITVGIVTTILGVGAFSIDKQSVHADTNETQIVSDNNSVNTNNSTNKSSLSDSNVSSVSSISSVSSSEASVSITSMANSQGASSSADSFTTLNDSTGSSISLASSYASSKVDTTNDLLTNTIVNQNFHYNVPQGYSNDIQTILPHTNNNGVTDYYDIYYLNNPHPNQVLFSDQWYHVTTTNFKTFTPFDSANPTSVNNVAIPDPDYVDSKGNNDVEVAANNKDGIPWNYVATGSVIYNNGLLTRDEWGNPIDTNAKLAYFSTYTGVDQKIYLAYSNNDQQFHPYSSNQVIQKSDYGITAADFRDINVLRYNNKLIAYISGGWERKMYVLTSNDGLNWSYNPANDINLDDGHATEVETPIIKVINGQAFMFYSWHGGNSSGDTNDYRANGAIKGVIGSDGIFRLTSDSKPFVVDGSTYRGDTYAGNYTNIDPDTLININWSGSWIYSPLNTISGYSFTKHSGSFAMPRLVQYINGQLVYTTVEPNNSLIASYNLSNNVKNPILVGNNNKLDLSFADSNSDKVITLDRSNSKIKIKISNGKLTVNRYNDLKSLLTKKDTTPISLNNISKAELYIDNSTIELYLPEANKSYNIVNLNDIQNEPYKLTVNTDARVDNYEFNTNAPALTSDKINLVVKNMNAYVQNDISSVNSLNSIINSYYANRTKDADYDDLSGKASAAASGLSDAQSSLSLANSYASKADSLSSASDARADLYLALASSAYASASNAEDYATQDIMIANNSMAAKAPSAFTSVDNLNTINGRNVKFINGQQVNGKIITDQDGNAHYYDPINGNEVKNAFYANNGKTYYFDENGNMVKNQQLQINNYYYSFNQNGEALTGQQTINKQEYLFDSSGAQIRNQIVKNNSGHFYYYGSNGALVTKSRNINGQKLTIKKNGQITSSNKVLTLNDSITGRTVDYYIGKNGKAAGGVKQIGNLLYDFDKDGKSINGVFVLNSKNNVIGYRDAYGVTARNTYGHSFTNDDYYFFNKNGRPVIGNFTGNGVEQYYNKKGVLVVSAFLHYSGGRLKYADRNGTIAQNLLFEVNGKKYVAINDGYLLQNSKLTINGTWYSADKNGVLTKIKKPKDINTQPKQSV</sequence>
<keyword evidence="5" id="KW-1133">Transmembrane helix</keyword>
<keyword evidence="1" id="KW-0732">Signal</keyword>
<dbReference type="PROSITE" id="PS51170">
    <property type="entry name" value="CW"/>
    <property type="match status" value="1"/>
</dbReference>
<dbReference type="InterPro" id="IPR018337">
    <property type="entry name" value="Cell_wall/Cho-bd_repeat"/>
</dbReference>
<dbReference type="SUPFAM" id="SSF69360">
    <property type="entry name" value="Cell wall binding repeat"/>
    <property type="match status" value="2"/>
</dbReference>
<evidence type="ECO:0000256" key="1">
    <source>
        <dbReference type="ARBA" id="ARBA00022729"/>
    </source>
</evidence>
<dbReference type="Pfam" id="PF19258">
    <property type="entry name" value="KxYKxGKxW_sig"/>
    <property type="match status" value="1"/>
</dbReference>
<evidence type="ECO:0000256" key="5">
    <source>
        <dbReference type="SAM" id="Phobius"/>
    </source>
</evidence>
<keyword evidence="7" id="KW-1185">Reference proteome</keyword>
<dbReference type="EMBL" id="CP093361">
    <property type="protein sequence ID" value="UQS87438.1"/>
    <property type="molecule type" value="Genomic_DNA"/>
</dbReference>
<dbReference type="NCBIfam" id="TIGR03715">
    <property type="entry name" value="KxYKxGKxW"/>
    <property type="match status" value="1"/>
</dbReference>
<proteinExistence type="predicted"/>
<evidence type="ECO:0000313" key="6">
    <source>
        <dbReference type="EMBL" id="UQS87438.1"/>
    </source>
</evidence>
<reference evidence="6" key="1">
    <citation type="journal article" date="2022" name="Int. J. Syst. Evol. Microbiol.">
        <title>Apilactobacillus apisilvae sp. nov., Nicolia spurrieriana gen. nov. sp. nov., Bombilactobacillus folatiphilus sp. nov. and Bombilactobacillus thymidiniphilus sp. nov., four new lactic acid bacterial isolates from stingless bees Tetragonula carbonaria and Austroplebeia australis.</title>
        <authorList>
            <person name="Oliphant S.A."/>
            <person name="Watson-Haigh N.S."/>
            <person name="Sumby K.M."/>
            <person name="Gardner J."/>
            <person name="Groom S."/>
            <person name="Jiranek V."/>
        </authorList>
    </citation>
    <scope>NUCLEOTIDE SEQUENCE</scope>
    <source>
        <strain evidence="6">SGEP1_A5</strain>
    </source>
</reference>
<dbReference type="Proteomes" id="UP000831181">
    <property type="component" value="Chromosome"/>
</dbReference>
<dbReference type="KEGG" id="lbe:MOO44_04600"/>
<evidence type="ECO:0000256" key="2">
    <source>
        <dbReference type="ARBA" id="ARBA00022737"/>
    </source>
</evidence>
<protein>
    <submittedName>
        <fullName evidence="6">KxYKxGKxW signal peptide domain-containing protein</fullName>
    </submittedName>
</protein>
<keyword evidence="2" id="KW-0677">Repeat</keyword>
<dbReference type="RefSeq" id="WP_260117245.1">
    <property type="nucleotide sequence ID" value="NZ_CP093361.1"/>
</dbReference>
<dbReference type="AlphaFoldDB" id="A0A976RT72"/>
<name>A0A976RT72_9LACO</name>
<feature type="region of interest" description="Disordered" evidence="4">
    <location>
        <begin position="54"/>
        <end position="76"/>
    </location>
</feature>